<dbReference type="InterPro" id="IPR009057">
    <property type="entry name" value="Homeodomain-like_sf"/>
</dbReference>
<dbReference type="Pfam" id="PF00158">
    <property type="entry name" value="Sigma54_activat"/>
    <property type="match status" value="1"/>
</dbReference>
<evidence type="ECO:0000256" key="5">
    <source>
        <dbReference type="ARBA" id="ARBA00023163"/>
    </source>
</evidence>
<accession>A0A1I4AB58</accession>
<evidence type="ECO:0000256" key="1">
    <source>
        <dbReference type="ARBA" id="ARBA00022741"/>
    </source>
</evidence>
<dbReference type="STRING" id="52560.SAMN04488082_1332"/>
<dbReference type="FunFam" id="3.40.50.300:FF:000006">
    <property type="entry name" value="DNA-binding transcriptional regulator NtrC"/>
    <property type="match status" value="1"/>
</dbReference>
<protein>
    <submittedName>
        <fullName evidence="7">Regulatory protein, Fis family</fullName>
    </submittedName>
</protein>
<proteinExistence type="predicted"/>
<feature type="domain" description="Sigma-54 factor interaction" evidence="6">
    <location>
        <begin position="700"/>
        <end position="928"/>
    </location>
</feature>
<dbReference type="Gene3D" id="1.10.10.60">
    <property type="entry name" value="Homeodomain-like"/>
    <property type="match status" value="1"/>
</dbReference>
<dbReference type="InterPro" id="IPR025943">
    <property type="entry name" value="Sigma_54_int_dom_ATP-bd_2"/>
</dbReference>
<evidence type="ECO:0000313" key="7">
    <source>
        <dbReference type="EMBL" id="SFK53638.1"/>
    </source>
</evidence>
<dbReference type="GO" id="GO:0006355">
    <property type="term" value="P:regulation of DNA-templated transcription"/>
    <property type="evidence" value="ECO:0007669"/>
    <property type="project" value="InterPro"/>
</dbReference>
<dbReference type="Gene3D" id="3.40.50.300">
    <property type="entry name" value="P-loop containing nucleotide triphosphate hydrolases"/>
    <property type="match status" value="1"/>
</dbReference>
<dbReference type="PROSITE" id="PS50045">
    <property type="entry name" value="SIGMA54_INTERACT_4"/>
    <property type="match status" value="1"/>
</dbReference>
<dbReference type="GO" id="GO:0005524">
    <property type="term" value="F:ATP binding"/>
    <property type="evidence" value="ECO:0007669"/>
    <property type="project" value="UniProtKB-KW"/>
</dbReference>
<dbReference type="CDD" id="cd00009">
    <property type="entry name" value="AAA"/>
    <property type="match status" value="1"/>
</dbReference>
<dbReference type="SMART" id="SM00382">
    <property type="entry name" value="AAA"/>
    <property type="match status" value="1"/>
</dbReference>
<dbReference type="Pfam" id="PF25601">
    <property type="entry name" value="AAA_lid_14"/>
    <property type="match status" value="1"/>
</dbReference>
<dbReference type="Gene3D" id="1.10.8.60">
    <property type="match status" value="1"/>
</dbReference>
<dbReference type="PROSITE" id="PS00676">
    <property type="entry name" value="SIGMA54_INTERACT_2"/>
    <property type="match status" value="1"/>
</dbReference>
<sequence length="1019" mass="115609">MTTTETAPLHANLILQTLSHLSHSVRPAIIARLLDIDLEQFRNAWSLLETRNLVRMEGGWCVMTSKGILSHGDLSRDMDGYKTDPASESCEFTSAFSLLRQNRALDAVKLLMGQAKRHAPRSSTTASTCLDIIIKILNDFSLAECSEDILRHFIHTIIELADIAIYFPAKTALVCLLLERTTVAAQNFGDTRSVAILHLIHAHLLTFGSFDISPQADKLFDIGFEMGESIGDEDMIEYISTFLGFRHFLKGEFKEAEMQFSKVRGRFALPNSQYWWVVFHGMSSAFLGFDRQAIGSLESALQSAILRNEQLSAEFLRLHLALVLLMFGKTREALAHINAVSEQVDSDSVPVLQIRTAWILMFYHYCTGNLASSHAMMEKINDILVQSNIAKPMHHFPWILETLYIFKKKGMKEAKHFNLKKEFELSSQSPSNQIKAGAWRIRGIMALEEPVTDLDGAMNCLKKALKMYINVGNPIETARVKLDLARVYTHLGRNQVATRLRAAAYRIHRHFGQPAWLDEMPRPRTLPTEDKEAPWLRNHGRSTRITAPVRADEFQRQRLAMLCRKLRVEQAAFFSIKDGEINALSRYNISKTFLNEQIIAQYKSWIMRHLQTKKIERRRGKHGSCILISIENISSNTYLFLLNKYFEDDLLNLSEEKIITSTKSFFKDLHFIQPDEQEAIHKPGSTANVVISPNATQDEFITNNETMLQLLLKLKQATATDVSIHIFGETGVGKELLARFIHRHSGRRGSFVCVHPASMTESLFESAFFGHEKGSFTGATNQKIGFFELANEGTLFIDEVGELPLSTQAKFLRVLQERTFIRVGGLREIRSNFRLVTATNRDLEQEIAAGRFRMDLYYRISVVPVEVPALRMRGDDSLILAQVFLDDLARKYQRGPVALSEANRRLIAAYPWPGNVRELENVIERAVILYNGGNLDLSLQWPEGPTPKAPEAEPSPTSDIVADWPTLEEIERRYIKMVLDRTDGQIDGNDGAAALLGIGRSTLYAKIRRFGFKQSRRFE</sequence>
<dbReference type="OrthoDB" id="5465448at2"/>
<keyword evidence="3" id="KW-0805">Transcription regulation</keyword>
<dbReference type="InterPro" id="IPR027417">
    <property type="entry name" value="P-loop_NTPase"/>
</dbReference>
<evidence type="ECO:0000259" key="6">
    <source>
        <dbReference type="PROSITE" id="PS50045"/>
    </source>
</evidence>
<evidence type="ECO:0000256" key="3">
    <source>
        <dbReference type="ARBA" id="ARBA00023015"/>
    </source>
</evidence>
<dbReference type="InterPro" id="IPR025944">
    <property type="entry name" value="Sigma_54_int_dom_CS"/>
</dbReference>
<evidence type="ECO:0000313" key="8">
    <source>
        <dbReference type="Proteomes" id="UP000198635"/>
    </source>
</evidence>
<dbReference type="InterPro" id="IPR003593">
    <property type="entry name" value="AAA+_ATPase"/>
</dbReference>
<dbReference type="Pfam" id="PF02954">
    <property type="entry name" value="HTH_8"/>
    <property type="match status" value="1"/>
</dbReference>
<dbReference type="GO" id="GO:0043565">
    <property type="term" value="F:sequence-specific DNA binding"/>
    <property type="evidence" value="ECO:0007669"/>
    <property type="project" value="InterPro"/>
</dbReference>
<keyword evidence="8" id="KW-1185">Reference proteome</keyword>
<evidence type="ECO:0000256" key="4">
    <source>
        <dbReference type="ARBA" id="ARBA00023125"/>
    </source>
</evidence>
<evidence type="ECO:0000256" key="2">
    <source>
        <dbReference type="ARBA" id="ARBA00022840"/>
    </source>
</evidence>
<dbReference type="InterPro" id="IPR058031">
    <property type="entry name" value="AAA_lid_NorR"/>
</dbReference>
<keyword evidence="2" id="KW-0067">ATP-binding</keyword>
<dbReference type="Gene3D" id="1.25.40.10">
    <property type="entry name" value="Tetratricopeptide repeat domain"/>
    <property type="match status" value="1"/>
</dbReference>
<dbReference type="AlphaFoldDB" id="A0A1I4AB58"/>
<dbReference type="InterPro" id="IPR002078">
    <property type="entry name" value="Sigma_54_int"/>
</dbReference>
<dbReference type="SUPFAM" id="SSF46689">
    <property type="entry name" value="Homeodomain-like"/>
    <property type="match status" value="1"/>
</dbReference>
<gene>
    <name evidence="7" type="ORF">SAMN04488082_1332</name>
</gene>
<reference evidence="8" key="1">
    <citation type="submission" date="2016-10" db="EMBL/GenBank/DDBJ databases">
        <authorList>
            <person name="Varghese N."/>
            <person name="Submissions S."/>
        </authorList>
    </citation>
    <scope>NUCLEOTIDE SEQUENCE [LARGE SCALE GENOMIC DNA]</scope>
    <source>
        <strain evidence="8">DSM 5918</strain>
    </source>
</reference>
<dbReference type="InterPro" id="IPR002197">
    <property type="entry name" value="HTH_Fis"/>
</dbReference>
<dbReference type="PANTHER" id="PTHR32071">
    <property type="entry name" value="TRANSCRIPTIONAL REGULATORY PROTEIN"/>
    <property type="match status" value="1"/>
</dbReference>
<dbReference type="EMBL" id="FORX01000033">
    <property type="protein sequence ID" value="SFK53638.1"/>
    <property type="molecule type" value="Genomic_DNA"/>
</dbReference>
<keyword evidence="5" id="KW-0804">Transcription</keyword>
<dbReference type="Proteomes" id="UP000198635">
    <property type="component" value="Unassembled WGS sequence"/>
</dbReference>
<keyword evidence="1" id="KW-0547">Nucleotide-binding</keyword>
<dbReference type="SUPFAM" id="SSF52540">
    <property type="entry name" value="P-loop containing nucleoside triphosphate hydrolases"/>
    <property type="match status" value="1"/>
</dbReference>
<keyword evidence="4" id="KW-0238">DNA-binding</keyword>
<name>A0A1I4AB58_9BACT</name>
<dbReference type="PROSITE" id="PS00688">
    <property type="entry name" value="SIGMA54_INTERACT_3"/>
    <property type="match status" value="1"/>
</dbReference>
<organism evidence="7 8">
    <name type="scientific">Desulfomicrobium apsheronum</name>
    <dbReference type="NCBI Taxonomy" id="52560"/>
    <lineage>
        <taxon>Bacteria</taxon>
        <taxon>Pseudomonadati</taxon>
        <taxon>Thermodesulfobacteriota</taxon>
        <taxon>Desulfovibrionia</taxon>
        <taxon>Desulfovibrionales</taxon>
        <taxon>Desulfomicrobiaceae</taxon>
        <taxon>Desulfomicrobium</taxon>
    </lineage>
</organism>
<dbReference type="InterPro" id="IPR011990">
    <property type="entry name" value="TPR-like_helical_dom_sf"/>
</dbReference>